<keyword evidence="1" id="KW-1133">Transmembrane helix</keyword>
<dbReference type="InterPro" id="IPR030949">
    <property type="entry name" value="ECF_S_folate_fam"/>
</dbReference>
<feature type="transmembrane region" description="Helical" evidence="1">
    <location>
        <begin position="72"/>
        <end position="91"/>
    </location>
</feature>
<dbReference type="eggNOG" id="COG4720">
    <property type="taxonomic scope" value="Bacteria"/>
</dbReference>
<organism evidence="2 3">
    <name type="scientific">Ethanoligenens harbinense (strain DSM 18485 / JCM 12961 / CGMCC 1.5033 / YUAN-3)</name>
    <dbReference type="NCBI Taxonomy" id="663278"/>
    <lineage>
        <taxon>Bacteria</taxon>
        <taxon>Bacillati</taxon>
        <taxon>Bacillota</taxon>
        <taxon>Clostridia</taxon>
        <taxon>Eubacteriales</taxon>
        <taxon>Oscillospiraceae</taxon>
        <taxon>Ethanoligenens</taxon>
    </lineage>
</organism>
<sequence length="174" mass="18673">MSKTLKLVLVGLLVALGVVLTRFLSIETPIVRIGISFIAIAAAGILLGPVHAAFVGALIDIVGYALKPTGPYFPGFTISGALHGLSYGLLLHCRRPRLWRVLTASAISAFIIGGFLTSLWLAVLQSGRAFAAVYQSILLTRVLPALVLFPVQIILIWAVWKSLEKLRFTAAVPK</sequence>
<dbReference type="STRING" id="663278.Ethha_2252"/>
<name>E6U4F9_ETHHY</name>
<dbReference type="EMBL" id="CP002400">
    <property type="protein sequence ID" value="ADU27766.1"/>
    <property type="molecule type" value="Genomic_DNA"/>
</dbReference>
<dbReference type="Pfam" id="PF12822">
    <property type="entry name" value="ECF_trnsprt"/>
    <property type="match status" value="1"/>
</dbReference>
<proteinExistence type="predicted"/>
<feature type="transmembrane region" description="Helical" evidence="1">
    <location>
        <begin position="37"/>
        <end position="66"/>
    </location>
</feature>
<evidence type="ECO:0000256" key="1">
    <source>
        <dbReference type="SAM" id="Phobius"/>
    </source>
</evidence>
<feature type="transmembrane region" description="Helical" evidence="1">
    <location>
        <begin position="98"/>
        <end position="122"/>
    </location>
</feature>
<reference evidence="2 3" key="1">
    <citation type="submission" date="2010-12" db="EMBL/GenBank/DDBJ databases">
        <title>Complete sequence of Ethanoligenens harbinense YUAN-3.</title>
        <authorList>
            <person name="Lucas S."/>
            <person name="Copeland A."/>
            <person name="Lapidus A."/>
            <person name="Cheng J.-F."/>
            <person name="Bruce D."/>
            <person name="Goodwin L."/>
            <person name="Pitluck S."/>
            <person name="Chertkov O."/>
            <person name="Misra M."/>
            <person name="Detter J.C."/>
            <person name="Han C."/>
            <person name="Tapia R."/>
            <person name="Land M."/>
            <person name="Hauser L."/>
            <person name="Jeffries C."/>
            <person name="Kyrpides N."/>
            <person name="Ivanova N."/>
            <person name="Mikhailova N."/>
            <person name="Wang A."/>
            <person name="Mouttaki H."/>
            <person name="He Z."/>
            <person name="Zhou J."/>
            <person name="Hemme C.L."/>
            <person name="Woyke T."/>
        </authorList>
    </citation>
    <scope>NUCLEOTIDE SEQUENCE [LARGE SCALE GENOMIC DNA]</scope>
    <source>
        <strain evidence="3">DSM 18485 / JCM 12961 / CGMCC 1.5033 / YUAN-3</strain>
    </source>
</reference>
<dbReference type="KEGG" id="eha:Ethha_2252"/>
<keyword evidence="1" id="KW-0812">Transmembrane</keyword>
<evidence type="ECO:0000313" key="3">
    <source>
        <dbReference type="Proteomes" id="UP000001551"/>
    </source>
</evidence>
<dbReference type="HOGENOM" id="CLU_098232_3_0_9"/>
<dbReference type="Proteomes" id="UP000001551">
    <property type="component" value="Chromosome"/>
</dbReference>
<feature type="transmembrane region" description="Helical" evidence="1">
    <location>
        <begin position="142"/>
        <end position="160"/>
    </location>
</feature>
<evidence type="ECO:0000313" key="2">
    <source>
        <dbReference type="EMBL" id="ADU27766.1"/>
    </source>
</evidence>
<keyword evidence="3" id="KW-1185">Reference proteome</keyword>
<dbReference type="GO" id="GO:0022857">
    <property type="term" value="F:transmembrane transporter activity"/>
    <property type="evidence" value="ECO:0007669"/>
    <property type="project" value="InterPro"/>
</dbReference>
<dbReference type="InterPro" id="IPR024529">
    <property type="entry name" value="ECF_trnsprt_substrate-spec"/>
</dbReference>
<feature type="transmembrane region" description="Helical" evidence="1">
    <location>
        <begin position="6"/>
        <end position="25"/>
    </location>
</feature>
<dbReference type="AlphaFoldDB" id="E6U4F9"/>
<protein>
    <recommendedName>
        <fullName evidence="4">Folate family ECF transporter S component</fullName>
    </recommendedName>
</protein>
<keyword evidence="1" id="KW-0472">Membrane</keyword>
<dbReference type="RefSeq" id="WP_013486114.1">
    <property type="nucleotide sequence ID" value="NC_014828.1"/>
</dbReference>
<evidence type="ECO:0008006" key="4">
    <source>
        <dbReference type="Google" id="ProtNLM"/>
    </source>
</evidence>
<dbReference type="NCBIfam" id="TIGR04518">
    <property type="entry name" value="ECF_S_folT_fam"/>
    <property type="match status" value="1"/>
</dbReference>
<dbReference type="Gene3D" id="1.10.1760.20">
    <property type="match status" value="1"/>
</dbReference>
<accession>E6U4F9</accession>
<gene>
    <name evidence="2" type="ordered locus">Ethha_2252</name>
</gene>